<evidence type="ECO:0000313" key="1">
    <source>
        <dbReference type="EMBL" id="QJC21221.1"/>
    </source>
</evidence>
<dbReference type="Pfam" id="PF19614">
    <property type="entry name" value="DUF6119"/>
    <property type="match status" value="1"/>
</dbReference>
<dbReference type="Proteomes" id="UP000502298">
    <property type="component" value="Chromosome"/>
</dbReference>
<keyword evidence="2" id="KW-1185">Reference proteome</keyword>
<dbReference type="AlphaFoldDB" id="A0A6H2EK89"/>
<dbReference type="InterPro" id="IPR026487">
    <property type="entry name" value="CHP04141"/>
</dbReference>
<organism evidence="1 2">
    <name type="scientific">Arcanobacterium buesumense</name>
    <dbReference type="NCBI Taxonomy" id="2722751"/>
    <lineage>
        <taxon>Bacteria</taxon>
        <taxon>Bacillati</taxon>
        <taxon>Actinomycetota</taxon>
        <taxon>Actinomycetes</taxon>
        <taxon>Actinomycetales</taxon>
        <taxon>Actinomycetaceae</taxon>
        <taxon>Arcanobacterium</taxon>
    </lineage>
</organism>
<evidence type="ECO:0000313" key="2">
    <source>
        <dbReference type="Proteomes" id="UP000502298"/>
    </source>
</evidence>
<gene>
    <name evidence="1" type="ORF">HC352_00910</name>
</gene>
<name>A0A6H2EK89_9ACTO</name>
<dbReference type="RefSeq" id="WP_168917163.1">
    <property type="nucleotide sequence ID" value="NZ_CP050804.1"/>
</dbReference>
<accession>A0A6H2EK89</accession>
<dbReference type="EMBL" id="CP050804">
    <property type="protein sequence ID" value="QJC21221.1"/>
    <property type="molecule type" value="Genomic_DNA"/>
</dbReference>
<dbReference type="KEGG" id="arca:HC352_00910"/>
<proteinExistence type="predicted"/>
<dbReference type="NCBIfam" id="TIGR04141">
    <property type="entry name" value="TIGR04141 family sporadically distributed protein"/>
    <property type="match status" value="1"/>
</dbReference>
<protein>
    <submittedName>
        <fullName evidence="1">TIGR04141 family sporadically distributed protein</fullName>
    </submittedName>
</protein>
<reference evidence="1 2" key="1">
    <citation type="submission" date="2020-03" db="EMBL/GenBank/DDBJ databases">
        <title>Complete genome of Arcanobacterium buesumensis sp. nov. strain 2701.</title>
        <authorList>
            <person name="Borowiak M."/>
            <person name="Alssahen M."/>
            <person name="Laemmler C."/>
            <person name="Malorny B."/>
            <person name="Hassan A."/>
            <person name="Prenger-Berninghoff E."/>
            <person name="Ploetz M."/>
            <person name="Abdulmawjood A."/>
        </authorList>
    </citation>
    <scope>NUCLEOTIDE SEQUENCE [LARGE SCALE GENOMIC DNA]</scope>
    <source>
        <strain evidence="1 2">2701</strain>
    </source>
</reference>
<sequence length="543" mass="61682">MGKQRLTIYMFRENVQDIEDIFDLERKSQIGIEVFKIPTNNAFGSDGCLFYKKQEDNTPAWLSYVIPILAEDLPEMKTKSISALLVTRVKERIFAIAFGYGRSLIDLQKIEFNFGLRVALNLIDPKQIRSVDTKLFDDLVLSAKMQVSRDAGLASFNVDTQRDILKSVAGKIDGNDFFNTISGSDSVVLNADIGALKVPRLLEQLLEAYQSEAYKKNFGWVDHLALVRDEKTINLLDNKLVGELRSGVLGSTHLALPDVLDLEDIDAYKIQGTRGVEYPELDLDSYLKELGDALDQLSLEKLKRFHVSVRFSRTQAYDRRGTLYRCLVSEQRLEQGGRLYVLIEGRWFEVDKLLVEEVDSYLEERITFDAKGFPDAKVGEKETNYNQRLVRESGGGLLLLDAKVFRPQGARTGIEFCDVLSKEGEIIHVKRKSRSSTLSHLFAQGTVSAKTFLGDQSFRSELRDYIRDQVKVGHSDDWSQVLPDMNESVVPNRYCIRYLIIAKSSRTGMDWLPFFSKITLIQNTKELLQMGYKVTVGRVSVSD</sequence>